<keyword evidence="2" id="KW-0812">Transmembrane</keyword>
<protein>
    <submittedName>
        <fullName evidence="3">Uncharacterized protein</fullName>
    </submittedName>
</protein>
<evidence type="ECO:0000313" key="4">
    <source>
        <dbReference type="Proteomes" id="UP000701801"/>
    </source>
</evidence>
<proteinExistence type="predicted"/>
<dbReference type="OrthoDB" id="10285359at2759"/>
<evidence type="ECO:0000256" key="2">
    <source>
        <dbReference type="SAM" id="Phobius"/>
    </source>
</evidence>
<evidence type="ECO:0000256" key="1">
    <source>
        <dbReference type="SAM" id="MobiDB-lite"/>
    </source>
</evidence>
<feature type="transmembrane region" description="Helical" evidence="2">
    <location>
        <begin position="6"/>
        <end position="24"/>
    </location>
</feature>
<reference evidence="3" key="1">
    <citation type="submission" date="2021-07" db="EMBL/GenBank/DDBJ databases">
        <authorList>
            <person name="Durling M."/>
        </authorList>
    </citation>
    <scope>NUCLEOTIDE SEQUENCE</scope>
</reference>
<sequence length="213" mass="24039">MSIPRVFGIYCIVIKFACTLYIFIRLSTPFSLSTPTSYPVRSMGFKAIIDKVGQKVDRRAHGKNLEDGYGNMNKSRRSPPLAPSYAEIEEPIHSDIDAHHTGIGYLGMGAPNPAPRSDSRNHKSEEERDHFEDESPRPYAPYPNPRTEPAFTGKGLLGQLMTKEKNAHEEPTPSRKESTRKLKPERYRSVRRQNEAQHKGPFGDGEVYIGPSR</sequence>
<feature type="compositionally biased region" description="Basic and acidic residues" evidence="1">
    <location>
        <begin position="117"/>
        <end position="136"/>
    </location>
</feature>
<feature type="region of interest" description="Disordered" evidence="1">
    <location>
        <begin position="99"/>
        <end position="213"/>
    </location>
</feature>
<gene>
    <name evidence="3" type="ORF">HYALB_00009665</name>
</gene>
<keyword evidence="2" id="KW-1133">Transmembrane helix</keyword>
<dbReference type="Proteomes" id="UP000701801">
    <property type="component" value="Unassembled WGS sequence"/>
</dbReference>
<name>A0A9N9LD82_9HELO</name>
<feature type="compositionally biased region" description="Basic and acidic residues" evidence="1">
    <location>
        <begin position="162"/>
        <end position="198"/>
    </location>
</feature>
<comment type="caution">
    <text evidence="3">The sequence shown here is derived from an EMBL/GenBank/DDBJ whole genome shotgun (WGS) entry which is preliminary data.</text>
</comment>
<organism evidence="3 4">
    <name type="scientific">Hymenoscyphus albidus</name>
    <dbReference type="NCBI Taxonomy" id="595503"/>
    <lineage>
        <taxon>Eukaryota</taxon>
        <taxon>Fungi</taxon>
        <taxon>Dikarya</taxon>
        <taxon>Ascomycota</taxon>
        <taxon>Pezizomycotina</taxon>
        <taxon>Leotiomycetes</taxon>
        <taxon>Helotiales</taxon>
        <taxon>Helotiaceae</taxon>
        <taxon>Hymenoscyphus</taxon>
    </lineage>
</organism>
<keyword evidence="4" id="KW-1185">Reference proteome</keyword>
<keyword evidence="2" id="KW-0472">Membrane</keyword>
<evidence type="ECO:0000313" key="3">
    <source>
        <dbReference type="EMBL" id="CAG8971065.1"/>
    </source>
</evidence>
<feature type="region of interest" description="Disordered" evidence="1">
    <location>
        <begin position="62"/>
        <end position="82"/>
    </location>
</feature>
<accession>A0A9N9LD82</accession>
<dbReference type="EMBL" id="CAJVRM010000007">
    <property type="protein sequence ID" value="CAG8971065.1"/>
    <property type="molecule type" value="Genomic_DNA"/>
</dbReference>
<dbReference type="AlphaFoldDB" id="A0A9N9LD82"/>